<dbReference type="NCBIfam" id="TIGR01509">
    <property type="entry name" value="HAD-SF-IA-v3"/>
    <property type="match status" value="1"/>
</dbReference>
<dbReference type="EMBL" id="PKGI01000042">
    <property type="protein sequence ID" value="PLA75959.1"/>
    <property type="molecule type" value="Genomic_DNA"/>
</dbReference>
<evidence type="ECO:0000313" key="6">
    <source>
        <dbReference type="EMBL" id="PLA75959.1"/>
    </source>
</evidence>
<dbReference type="Pfam" id="PF13419">
    <property type="entry name" value="HAD_2"/>
    <property type="match status" value="1"/>
</dbReference>
<dbReference type="NCBIfam" id="TIGR01549">
    <property type="entry name" value="HAD-SF-IA-v1"/>
    <property type="match status" value="1"/>
</dbReference>
<dbReference type="AlphaFoldDB" id="A0A2I2A994"/>
<dbReference type="InterPro" id="IPR023214">
    <property type="entry name" value="HAD_sf"/>
</dbReference>
<dbReference type="InterPro" id="IPR051600">
    <property type="entry name" value="Beta-PGM-like"/>
</dbReference>
<dbReference type="InterPro" id="IPR036412">
    <property type="entry name" value="HAD-like_sf"/>
</dbReference>
<dbReference type="SFLD" id="SFLDS00003">
    <property type="entry name" value="Haloacid_Dehalogenase"/>
    <property type="match status" value="1"/>
</dbReference>
<evidence type="ECO:0000256" key="2">
    <source>
        <dbReference type="ARBA" id="ARBA00006171"/>
    </source>
</evidence>
<dbReference type="InterPro" id="IPR023198">
    <property type="entry name" value="PGP-like_dom2"/>
</dbReference>
<dbReference type="InterPro" id="IPR041492">
    <property type="entry name" value="HAD_2"/>
</dbReference>
<evidence type="ECO:0000256" key="1">
    <source>
        <dbReference type="ARBA" id="ARBA00001946"/>
    </source>
</evidence>
<dbReference type="InterPro" id="IPR006439">
    <property type="entry name" value="HAD-SF_hydro_IA"/>
</dbReference>
<evidence type="ECO:0000256" key="4">
    <source>
        <dbReference type="ARBA" id="ARBA00022842"/>
    </source>
</evidence>
<evidence type="ECO:0000313" key="7">
    <source>
        <dbReference type="Proteomes" id="UP000234579"/>
    </source>
</evidence>
<dbReference type="PRINTS" id="PR00413">
    <property type="entry name" value="HADHALOGNASE"/>
</dbReference>
<dbReference type="PANTHER" id="PTHR46193:SF18">
    <property type="entry name" value="HEXITOL PHOSPHATASE B"/>
    <property type="match status" value="1"/>
</dbReference>
<dbReference type="GO" id="GO:0003824">
    <property type="term" value="F:catalytic activity"/>
    <property type="evidence" value="ECO:0007669"/>
    <property type="project" value="UniProtKB-ARBA"/>
</dbReference>
<dbReference type="GO" id="GO:0046872">
    <property type="term" value="F:metal ion binding"/>
    <property type="evidence" value="ECO:0007669"/>
    <property type="project" value="UniProtKB-KW"/>
</dbReference>
<comment type="similarity">
    <text evidence="2">Belongs to the HAD-like hydrolase superfamily. CbbY/CbbZ/Gph/YieH family.</text>
</comment>
<comment type="caution">
    <text evidence="6">The sequence shown here is derived from an EMBL/GenBank/DDBJ whole genome shotgun (WGS) entry which is preliminary data.</text>
</comment>
<dbReference type="SFLD" id="SFLDG01135">
    <property type="entry name" value="C1.5.6:_HAD__Beta-PGM__Phospha"/>
    <property type="match status" value="1"/>
</dbReference>
<dbReference type="Gene3D" id="3.40.50.1000">
    <property type="entry name" value="HAD superfamily/HAD-like"/>
    <property type="match status" value="1"/>
</dbReference>
<gene>
    <name evidence="6" type="ORF">CYR79_08580</name>
</gene>
<dbReference type="SFLD" id="SFLDG01129">
    <property type="entry name" value="C1.5:_HAD__Beta-PGM__Phosphata"/>
    <property type="match status" value="1"/>
</dbReference>
<keyword evidence="3" id="KW-0479">Metal-binding</keyword>
<protein>
    <submittedName>
        <fullName evidence="6">HAD family phosphatase</fullName>
    </submittedName>
</protein>
<organism evidence="6 7">
    <name type="scientific">Ligilactobacillus agilis</name>
    <dbReference type="NCBI Taxonomy" id="1601"/>
    <lineage>
        <taxon>Bacteria</taxon>
        <taxon>Bacillati</taxon>
        <taxon>Bacillota</taxon>
        <taxon>Bacilli</taxon>
        <taxon>Lactobacillales</taxon>
        <taxon>Lactobacillaceae</taxon>
        <taxon>Ligilactobacillus</taxon>
    </lineage>
</organism>
<dbReference type="Gene3D" id="1.10.150.240">
    <property type="entry name" value="Putative phosphatase, domain 2"/>
    <property type="match status" value="1"/>
</dbReference>
<name>A0A2I2A994_9LACO</name>
<comment type="cofactor">
    <cofactor evidence="1">
        <name>Mg(2+)</name>
        <dbReference type="ChEBI" id="CHEBI:18420"/>
    </cofactor>
</comment>
<reference evidence="7" key="1">
    <citation type="submission" date="2017-12" db="EMBL/GenBank/DDBJ databases">
        <authorList>
            <person name="Christensen H."/>
        </authorList>
    </citation>
    <scope>NUCLEOTIDE SEQUENCE [LARGE SCALE GENOMIC DNA]</scope>
    <source>
        <strain evidence="7">268A</strain>
    </source>
</reference>
<dbReference type="SUPFAM" id="SSF56784">
    <property type="entry name" value="HAD-like"/>
    <property type="match status" value="1"/>
</dbReference>
<accession>A0A2I2A994</accession>
<dbReference type="PANTHER" id="PTHR46193">
    <property type="entry name" value="6-PHOSPHOGLUCONATE PHOSPHATASE"/>
    <property type="match status" value="1"/>
</dbReference>
<keyword evidence="4" id="KW-0460">Magnesium</keyword>
<sequence length="237" mass="26150">MLKLLVRLDFKKEAILMKVIKAKAVIFDMDGVIVDSEPNIMEAKQNVLHKYGVYKPLSYHFKFMGMSFRDIWAQTRQELDLPASTEQLMAEYFEEVAQVRAKNGLQSIAGTVEFIKALAQNDFKLALASSSPLADIEEVLTTFGIKELFSAVISGAELAHPKPAPDIFLLAMEKLGVKAAESLVVEDSVNGVKAGLAAGAQLLVFNDPRYNPNRQIEGVNLVTTMTNLKVGPEKISY</sequence>
<dbReference type="Proteomes" id="UP000234579">
    <property type="component" value="Unassembled WGS sequence"/>
</dbReference>
<evidence type="ECO:0000256" key="5">
    <source>
        <dbReference type="ARBA" id="ARBA00023277"/>
    </source>
</evidence>
<evidence type="ECO:0000256" key="3">
    <source>
        <dbReference type="ARBA" id="ARBA00022723"/>
    </source>
</evidence>
<keyword evidence="5" id="KW-0119">Carbohydrate metabolism</keyword>
<proteinExistence type="inferred from homology"/>